<comment type="caution">
    <text evidence="2">The sequence shown here is derived from an EMBL/GenBank/DDBJ whole genome shotgun (WGS) entry which is preliminary data.</text>
</comment>
<evidence type="ECO:0000256" key="1">
    <source>
        <dbReference type="SAM" id="SignalP"/>
    </source>
</evidence>
<reference evidence="3" key="1">
    <citation type="submission" date="2024-04" db="EMBL/GenBank/DDBJ databases">
        <title>Salinicola lusitanus LLJ914,a marine bacterium isolated from the Okinawa Trough.</title>
        <authorList>
            <person name="Li J."/>
        </authorList>
    </citation>
    <scope>NUCLEOTIDE SEQUENCE [LARGE SCALE GENOMIC DNA]</scope>
</reference>
<dbReference type="Gene3D" id="2.60.40.10">
    <property type="entry name" value="Immunoglobulins"/>
    <property type="match status" value="1"/>
</dbReference>
<gene>
    <name evidence="2" type="ORF">WMY93_030014</name>
</gene>
<dbReference type="Proteomes" id="UP001460270">
    <property type="component" value="Unassembled WGS sequence"/>
</dbReference>
<keyword evidence="3" id="KW-1185">Reference proteome</keyword>
<keyword evidence="1" id="KW-0732">Signal</keyword>
<feature type="chain" id="PRO_5043362414" description="Immunoglobulin V-set domain-containing protein" evidence="1">
    <location>
        <begin position="18"/>
        <end position="110"/>
    </location>
</feature>
<sequence>MEIIFFFSALFLPGVLGTCDRNPKLLVTAPTRELKALDGSCLQIPCTFRPESEGATMDSSKPTYGVWIKFDPRIEYRENIIFNSSGSTKTYPMTIIGNLAQKTAPQCLQI</sequence>
<protein>
    <recommendedName>
        <fullName evidence="4">Immunoglobulin V-set domain-containing protein</fullName>
    </recommendedName>
</protein>
<organism evidence="2 3">
    <name type="scientific">Mugilogobius chulae</name>
    <name type="common">yellowstripe goby</name>
    <dbReference type="NCBI Taxonomy" id="88201"/>
    <lineage>
        <taxon>Eukaryota</taxon>
        <taxon>Metazoa</taxon>
        <taxon>Chordata</taxon>
        <taxon>Craniata</taxon>
        <taxon>Vertebrata</taxon>
        <taxon>Euteleostomi</taxon>
        <taxon>Actinopterygii</taxon>
        <taxon>Neopterygii</taxon>
        <taxon>Teleostei</taxon>
        <taxon>Neoteleostei</taxon>
        <taxon>Acanthomorphata</taxon>
        <taxon>Gobiaria</taxon>
        <taxon>Gobiiformes</taxon>
        <taxon>Gobioidei</taxon>
        <taxon>Gobiidae</taxon>
        <taxon>Gobionellinae</taxon>
        <taxon>Mugilogobius</taxon>
    </lineage>
</organism>
<name>A0AAW0MNF1_9GOBI</name>
<dbReference type="AlphaFoldDB" id="A0AAW0MNF1"/>
<evidence type="ECO:0008006" key="4">
    <source>
        <dbReference type="Google" id="ProtNLM"/>
    </source>
</evidence>
<dbReference type="EMBL" id="JBBPFD010000022">
    <property type="protein sequence ID" value="KAK7881605.1"/>
    <property type="molecule type" value="Genomic_DNA"/>
</dbReference>
<dbReference type="InterPro" id="IPR013783">
    <property type="entry name" value="Ig-like_fold"/>
</dbReference>
<accession>A0AAW0MNF1</accession>
<feature type="signal peptide" evidence="1">
    <location>
        <begin position="1"/>
        <end position="17"/>
    </location>
</feature>
<evidence type="ECO:0000313" key="3">
    <source>
        <dbReference type="Proteomes" id="UP001460270"/>
    </source>
</evidence>
<evidence type="ECO:0000313" key="2">
    <source>
        <dbReference type="EMBL" id="KAK7881605.1"/>
    </source>
</evidence>
<proteinExistence type="predicted"/>